<dbReference type="InterPro" id="IPR036188">
    <property type="entry name" value="FAD/NAD-bd_sf"/>
</dbReference>
<dbReference type="Proteomes" id="UP000644749">
    <property type="component" value="Unassembled WGS sequence"/>
</dbReference>
<dbReference type="Gene3D" id="3.50.50.60">
    <property type="entry name" value="FAD/NAD(P)-binding domain"/>
    <property type="match status" value="2"/>
</dbReference>
<evidence type="ECO:0000256" key="6">
    <source>
        <dbReference type="ARBA" id="ARBA00023002"/>
    </source>
</evidence>
<dbReference type="PANTHER" id="PTHR43876:SF7">
    <property type="entry name" value="UBIQUINONE BIOSYNTHESIS MONOOXYGENASE COQ6, MITOCHONDRIAL"/>
    <property type="match status" value="1"/>
</dbReference>
<comment type="cofactor">
    <cofactor evidence="1">
        <name>FAD</name>
        <dbReference type="ChEBI" id="CHEBI:57692"/>
    </cofactor>
</comment>
<dbReference type="NCBIfam" id="TIGR01988">
    <property type="entry name" value="Ubi-OHases"/>
    <property type="match status" value="1"/>
</dbReference>
<sequence>MIAAMSDVDVLIAGGGLNGPTLALALAQAGLRVAVVDPRPADARAGDNFDGRAYALAVASQRLLKALGLWDGLAGDSQPIRQVKASQGRPGEGAAPFFLHFDSAEIEEGPVGFMLEDRFLYRALLRAMQDRVQHLTGLSVTDHQATGAGVEAVLSDGRRIRARLMVGADGRGSGVAARAGIRRQGWDYGQTALVTAIAHDRPHEGIAQQYFMATGPLAILPLPGNRSSVVWSETHDNARAIAALDDEAFLDVLRPRFGDYLGRISLAGARFTYPLSLSLAERYAADRVALVGDAAHGVHPIAGQGLNLGLRDVAALAEVLVDAARRGEDIGSELVLERYQGWRRFDATALALGMDGVNRLFGSDNPLLSAARGIGMGLVTAVPALRRGFMRQAAGLAVEPMPRLLTGQPL</sequence>
<organism evidence="9 10">
    <name type="scientific">Paracoccus aerius</name>
    <dbReference type="NCBI Taxonomy" id="1915382"/>
    <lineage>
        <taxon>Bacteria</taxon>
        <taxon>Pseudomonadati</taxon>
        <taxon>Pseudomonadota</taxon>
        <taxon>Alphaproteobacteria</taxon>
        <taxon>Rhodobacterales</taxon>
        <taxon>Paracoccaceae</taxon>
        <taxon>Paracoccus</taxon>
    </lineage>
</organism>
<keyword evidence="4" id="KW-0285">Flavoprotein</keyword>
<dbReference type="PROSITE" id="PS01304">
    <property type="entry name" value="UBIH"/>
    <property type="match status" value="1"/>
</dbReference>
<evidence type="ECO:0000313" key="9">
    <source>
        <dbReference type="EMBL" id="MBL3672070.1"/>
    </source>
</evidence>
<proteinExistence type="inferred from homology"/>
<dbReference type="InterPro" id="IPR051205">
    <property type="entry name" value="UbiH/COQ6_monooxygenase"/>
</dbReference>
<comment type="similarity">
    <text evidence="3">Belongs to the UbiH/COQ6 family.</text>
</comment>
<dbReference type="PANTHER" id="PTHR43876">
    <property type="entry name" value="UBIQUINONE BIOSYNTHESIS MONOOXYGENASE COQ6, MITOCHONDRIAL"/>
    <property type="match status" value="1"/>
</dbReference>
<dbReference type="EMBL" id="JAESHT010000001">
    <property type="protein sequence ID" value="MBL3672070.1"/>
    <property type="molecule type" value="Genomic_DNA"/>
</dbReference>
<accession>A0ABS1S158</accession>
<evidence type="ECO:0000256" key="3">
    <source>
        <dbReference type="ARBA" id="ARBA00005349"/>
    </source>
</evidence>
<evidence type="ECO:0000256" key="4">
    <source>
        <dbReference type="ARBA" id="ARBA00022630"/>
    </source>
</evidence>
<dbReference type="InterPro" id="IPR010971">
    <property type="entry name" value="UbiH/COQ6"/>
</dbReference>
<comment type="caution">
    <text evidence="9">The sequence shown here is derived from an EMBL/GenBank/DDBJ whole genome shotgun (WGS) entry which is preliminary data.</text>
</comment>
<comment type="pathway">
    <text evidence="2">Cofactor biosynthesis; ubiquinone biosynthesis.</text>
</comment>
<dbReference type="SUPFAM" id="SSF51905">
    <property type="entry name" value="FAD/NAD(P)-binding domain"/>
    <property type="match status" value="1"/>
</dbReference>
<keyword evidence="7" id="KW-0503">Monooxygenase</keyword>
<keyword evidence="5" id="KW-0274">FAD</keyword>
<keyword evidence="9" id="KW-0830">Ubiquinone</keyword>
<protein>
    <submittedName>
        <fullName evidence="9">UbiH/UbiF/VisC/COQ6 family ubiquinone biosynthesis hydroxylase</fullName>
    </submittedName>
</protein>
<evidence type="ECO:0000256" key="7">
    <source>
        <dbReference type="ARBA" id="ARBA00023033"/>
    </source>
</evidence>
<evidence type="ECO:0000256" key="5">
    <source>
        <dbReference type="ARBA" id="ARBA00022827"/>
    </source>
</evidence>
<evidence type="ECO:0000259" key="8">
    <source>
        <dbReference type="Pfam" id="PF01494"/>
    </source>
</evidence>
<evidence type="ECO:0000256" key="2">
    <source>
        <dbReference type="ARBA" id="ARBA00004749"/>
    </source>
</evidence>
<evidence type="ECO:0000313" key="10">
    <source>
        <dbReference type="Proteomes" id="UP000644749"/>
    </source>
</evidence>
<reference evidence="9 10" key="1">
    <citation type="submission" date="2021-01" db="EMBL/GenBank/DDBJ databases">
        <title>011410 draft genome.</title>
        <authorList>
            <person name="Lang L."/>
        </authorList>
    </citation>
    <scope>NUCLEOTIDE SEQUENCE [LARGE SCALE GENOMIC DNA]</scope>
    <source>
        <strain evidence="9 10">KCTC 42845</strain>
    </source>
</reference>
<name>A0ABS1S158_9RHOB</name>
<dbReference type="InterPro" id="IPR002938">
    <property type="entry name" value="FAD-bd"/>
</dbReference>
<dbReference type="Pfam" id="PF01494">
    <property type="entry name" value="FAD_binding_3"/>
    <property type="match status" value="1"/>
</dbReference>
<dbReference type="InterPro" id="IPR018168">
    <property type="entry name" value="Ubi_Hdrlase_CS"/>
</dbReference>
<feature type="domain" description="FAD-binding" evidence="8">
    <location>
        <begin position="7"/>
        <end position="340"/>
    </location>
</feature>
<evidence type="ECO:0000256" key="1">
    <source>
        <dbReference type="ARBA" id="ARBA00001974"/>
    </source>
</evidence>
<keyword evidence="10" id="KW-1185">Reference proteome</keyword>
<gene>
    <name evidence="9" type="ORF">JL111_01105</name>
</gene>
<keyword evidence="6" id="KW-0560">Oxidoreductase</keyword>
<dbReference type="PRINTS" id="PR00420">
    <property type="entry name" value="RNGMNOXGNASE"/>
</dbReference>